<dbReference type="AlphaFoldDB" id="A0A7S3CTK9"/>
<proteinExistence type="predicted"/>
<reference evidence="3" key="1">
    <citation type="submission" date="2021-01" db="EMBL/GenBank/DDBJ databases">
        <authorList>
            <person name="Corre E."/>
            <person name="Pelletier E."/>
            <person name="Niang G."/>
            <person name="Scheremetjew M."/>
            <person name="Finn R."/>
            <person name="Kale V."/>
            <person name="Holt S."/>
            <person name="Cochrane G."/>
            <person name="Meng A."/>
            <person name="Brown T."/>
            <person name="Cohen L."/>
        </authorList>
    </citation>
    <scope>NUCLEOTIDE SEQUENCE</scope>
    <source>
        <strain evidence="3">Ras09</strain>
    </source>
</reference>
<dbReference type="PANTHER" id="PTHR43327:SF31">
    <property type="entry name" value="HYPERSENSITIVE-INDUCED RESPONSE PROTEIN 2"/>
    <property type="match status" value="1"/>
</dbReference>
<dbReference type="InterPro" id="IPR036013">
    <property type="entry name" value="Band_7/SPFH_dom_sf"/>
</dbReference>
<dbReference type="InterPro" id="IPR001107">
    <property type="entry name" value="Band_7"/>
</dbReference>
<dbReference type="EMBL" id="HBIA01014006">
    <property type="protein sequence ID" value="CAE0235274.1"/>
    <property type="molecule type" value="Transcribed_RNA"/>
</dbReference>
<sequence length="424" mass="48182">MPLDWENKVIVKKAHTKTRFCTVPIDDPNSCHKFFGKYYHSGETILVCEPSRNSCVPYIILPDGVISVVMRSGAFVGYWDAGFHVAGPFTEAKYLVSKQDFVYESPENRVLTRDNANVSISLSILLKIVPEHEYVQQLVTNVSQINETIDANIMERVRAMGRTVKAREAYSLRGEQHAKGMLEHLNANLSNKGIMIKRVIITNVVLDKDVADSMQEKTIFQFKNTLERKRFAYNQRIKNDQEEEIKAKQIKEEERKDENEKAQLQQMQKTKEIEAIKAKTSRIRSEWKAKTEALIDSINAETDLKYNEIVAEANLVETQIVEKATANAAELYAKADAYRATTVANAEQEVAPLIAQAVQLEGNAQASLEKAFVSKRKHVEILRQIEAINSFVENKNSIIFGEQKNNLLAQIESFNMVNRQSIAR</sequence>
<keyword evidence="1" id="KW-0175">Coiled coil</keyword>
<accession>A0A7S3CTK9</accession>
<feature type="coiled-coil region" evidence="1">
    <location>
        <begin position="223"/>
        <end position="279"/>
    </location>
</feature>
<protein>
    <recommendedName>
        <fullName evidence="2">Band 7 domain-containing protein</fullName>
    </recommendedName>
</protein>
<evidence type="ECO:0000259" key="2">
    <source>
        <dbReference type="SMART" id="SM00244"/>
    </source>
</evidence>
<dbReference type="SMART" id="SM00244">
    <property type="entry name" value="PHB"/>
    <property type="match status" value="1"/>
</dbReference>
<evidence type="ECO:0000313" key="3">
    <source>
        <dbReference type="EMBL" id="CAE0235274.1"/>
    </source>
</evidence>
<dbReference type="SUPFAM" id="SSF117892">
    <property type="entry name" value="Band 7/SPFH domain"/>
    <property type="match status" value="1"/>
</dbReference>
<feature type="domain" description="Band 7" evidence="2">
    <location>
        <begin position="56"/>
        <end position="218"/>
    </location>
</feature>
<name>A0A7S3CTK9_9SPIT</name>
<dbReference type="InterPro" id="IPR050710">
    <property type="entry name" value="Band7/mec-2_domain"/>
</dbReference>
<organism evidence="3">
    <name type="scientific">Strombidium rassoulzadegani</name>
    <dbReference type="NCBI Taxonomy" id="1082188"/>
    <lineage>
        <taxon>Eukaryota</taxon>
        <taxon>Sar</taxon>
        <taxon>Alveolata</taxon>
        <taxon>Ciliophora</taxon>
        <taxon>Intramacronucleata</taxon>
        <taxon>Spirotrichea</taxon>
        <taxon>Oligotrichia</taxon>
        <taxon>Strombidiidae</taxon>
        <taxon>Strombidium</taxon>
    </lineage>
</organism>
<gene>
    <name evidence="3" type="ORF">SRAS04492_LOCUS7081</name>
</gene>
<evidence type="ECO:0000256" key="1">
    <source>
        <dbReference type="SAM" id="Coils"/>
    </source>
</evidence>
<dbReference type="Pfam" id="PF01145">
    <property type="entry name" value="Band_7"/>
    <property type="match status" value="1"/>
</dbReference>
<dbReference type="PANTHER" id="PTHR43327">
    <property type="entry name" value="STOMATIN-LIKE PROTEIN 2, MITOCHONDRIAL"/>
    <property type="match status" value="1"/>
</dbReference>
<dbReference type="Gene3D" id="3.30.479.30">
    <property type="entry name" value="Band 7 domain"/>
    <property type="match status" value="1"/>
</dbReference>